<evidence type="ECO:0008006" key="2">
    <source>
        <dbReference type="Google" id="ProtNLM"/>
    </source>
</evidence>
<sequence length="138" mass="15183">MDNLNSDVNNLRSCLKASKIKSIDGMIRGRDGNPMKPMRRVVIDEKENSYDDVGRDTSDCGDEVNNANKFNSGPTHSFASIVQNKSVKQVVRVKELRSNVSVDGAAVAIPVEAVVEVSSRFENTLYGYFIGSRLAFPI</sequence>
<reference evidence="1" key="1">
    <citation type="journal article" date="2019" name="Sci. Rep.">
        <title>Draft genome of Tanacetum cinerariifolium, the natural source of mosquito coil.</title>
        <authorList>
            <person name="Yamashiro T."/>
            <person name="Shiraishi A."/>
            <person name="Satake H."/>
            <person name="Nakayama K."/>
        </authorList>
    </citation>
    <scope>NUCLEOTIDE SEQUENCE</scope>
</reference>
<organism evidence="1">
    <name type="scientific">Tanacetum cinerariifolium</name>
    <name type="common">Dalmatian daisy</name>
    <name type="synonym">Chrysanthemum cinerariifolium</name>
    <dbReference type="NCBI Taxonomy" id="118510"/>
    <lineage>
        <taxon>Eukaryota</taxon>
        <taxon>Viridiplantae</taxon>
        <taxon>Streptophyta</taxon>
        <taxon>Embryophyta</taxon>
        <taxon>Tracheophyta</taxon>
        <taxon>Spermatophyta</taxon>
        <taxon>Magnoliopsida</taxon>
        <taxon>eudicotyledons</taxon>
        <taxon>Gunneridae</taxon>
        <taxon>Pentapetalae</taxon>
        <taxon>asterids</taxon>
        <taxon>campanulids</taxon>
        <taxon>Asterales</taxon>
        <taxon>Asteraceae</taxon>
        <taxon>Asteroideae</taxon>
        <taxon>Anthemideae</taxon>
        <taxon>Anthemidinae</taxon>
        <taxon>Tanacetum</taxon>
    </lineage>
</organism>
<name>A0A699T3W1_TANCI</name>
<evidence type="ECO:0000313" key="1">
    <source>
        <dbReference type="EMBL" id="GFD05145.1"/>
    </source>
</evidence>
<dbReference type="EMBL" id="BKCJ011216329">
    <property type="protein sequence ID" value="GFD05145.1"/>
    <property type="molecule type" value="Genomic_DNA"/>
</dbReference>
<proteinExistence type="predicted"/>
<protein>
    <recommendedName>
        <fullName evidence="2">RNA-directed DNA polymerase, eukaryota, reverse transcriptase zinc-binding domain protein</fullName>
    </recommendedName>
</protein>
<feature type="non-terminal residue" evidence="1">
    <location>
        <position position="138"/>
    </location>
</feature>
<accession>A0A699T3W1</accession>
<comment type="caution">
    <text evidence="1">The sequence shown here is derived from an EMBL/GenBank/DDBJ whole genome shotgun (WGS) entry which is preliminary data.</text>
</comment>
<gene>
    <name evidence="1" type="ORF">Tci_877114</name>
</gene>
<dbReference type="AlphaFoldDB" id="A0A699T3W1"/>